<dbReference type="OrthoDB" id="2333384at2759"/>
<dbReference type="InterPro" id="IPR011022">
    <property type="entry name" value="Arrestin_C-like"/>
</dbReference>
<evidence type="ECO:0000256" key="1">
    <source>
        <dbReference type="ARBA" id="ARBA00005298"/>
    </source>
</evidence>
<evidence type="ECO:0000259" key="3">
    <source>
        <dbReference type="SMART" id="SM01017"/>
    </source>
</evidence>
<comment type="similarity">
    <text evidence="1">Belongs to the arrestin family.</text>
</comment>
<feature type="compositionally biased region" description="Basic and acidic residues" evidence="2">
    <location>
        <begin position="372"/>
        <end position="381"/>
    </location>
</feature>
<sequence length="381" mass="43112">MPLTITPENICFTNPAAKYAPGETVRGTIELFLLKDYKVRYMHFKVKGVGKNSRNGVDNVTKVKYFNQEVLAWDEKHDHSNIMYEGRHTFPFSFSVPIDCPPTFHSAFGDIQYYGKITMVLLDHALPLTAERCFTVTPRRLSAVRYLELQNDDNMLWHRSKKVKGVVFNSGRINAMYTISKKVIVPGESVSITARLINESRKILRDVSIELHRVTQYYSASNFCYKTDKHIECSTDPFILDVKPGEMKSGTYTLFVPQEVAQAFNARIITVSYVIQMRIKMSGLMARDIVFKEPVLVATKPSRTELAAVEGYAARSSSLFNTVTVPRQLNLWINEGLTLGALMGEEDDGDNSQPPTYAEATASDEYPPSYDEAIRESRENA</sequence>
<reference evidence="5" key="1">
    <citation type="submission" date="2017-10" db="EMBL/GenBank/DDBJ databases">
        <title>Rapid genome shrinkage in a self-fertile nematode reveals novel sperm competition proteins.</title>
        <authorList>
            <person name="Yin D."/>
            <person name="Schwarz E.M."/>
            <person name="Thomas C.G."/>
            <person name="Felde R.L."/>
            <person name="Korf I.F."/>
            <person name="Cutter A.D."/>
            <person name="Schartner C.M."/>
            <person name="Ralston E.J."/>
            <person name="Meyer B.J."/>
            <person name="Haag E.S."/>
        </authorList>
    </citation>
    <scope>NUCLEOTIDE SEQUENCE [LARGE SCALE GENOMIC DNA]</scope>
    <source>
        <strain evidence="5">JU1422</strain>
    </source>
</reference>
<name>A0A2G5UUF7_9PELO</name>
<dbReference type="Pfam" id="PF02752">
    <property type="entry name" value="Arrestin_C"/>
    <property type="match status" value="1"/>
</dbReference>
<dbReference type="STRING" id="1611254.A0A2G5UUF7"/>
<dbReference type="SUPFAM" id="SSF81296">
    <property type="entry name" value="E set domains"/>
    <property type="match status" value="2"/>
</dbReference>
<dbReference type="AlphaFoldDB" id="A0A2G5UUF7"/>
<dbReference type="GO" id="GO:0015031">
    <property type="term" value="P:protein transport"/>
    <property type="evidence" value="ECO:0007669"/>
    <property type="project" value="TreeGrafter"/>
</dbReference>
<comment type="caution">
    <text evidence="4">The sequence shown here is derived from an EMBL/GenBank/DDBJ whole genome shotgun (WGS) entry which is preliminary data.</text>
</comment>
<gene>
    <name evidence="4" type="primary">Cni-arrd-9</name>
    <name evidence="4" type="synonym">Cnig_chr_II.g4023</name>
    <name evidence="4" type="ORF">B9Z55_004023</name>
</gene>
<evidence type="ECO:0000313" key="5">
    <source>
        <dbReference type="Proteomes" id="UP000230233"/>
    </source>
</evidence>
<dbReference type="InterPro" id="IPR014756">
    <property type="entry name" value="Ig_E-set"/>
</dbReference>
<evidence type="ECO:0000256" key="2">
    <source>
        <dbReference type="SAM" id="MobiDB-lite"/>
    </source>
</evidence>
<organism evidence="4 5">
    <name type="scientific">Caenorhabditis nigoni</name>
    <dbReference type="NCBI Taxonomy" id="1611254"/>
    <lineage>
        <taxon>Eukaryota</taxon>
        <taxon>Metazoa</taxon>
        <taxon>Ecdysozoa</taxon>
        <taxon>Nematoda</taxon>
        <taxon>Chromadorea</taxon>
        <taxon>Rhabditida</taxon>
        <taxon>Rhabditina</taxon>
        <taxon>Rhabditomorpha</taxon>
        <taxon>Rhabditoidea</taxon>
        <taxon>Rhabditidae</taxon>
        <taxon>Peloderinae</taxon>
        <taxon>Caenorhabditis</taxon>
    </lineage>
</organism>
<dbReference type="SMART" id="SM01017">
    <property type="entry name" value="Arrestin_C"/>
    <property type="match status" value="1"/>
</dbReference>
<dbReference type="PANTHER" id="PTHR11188:SF175">
    <property type="entry name" value="ARRESTIN C-TERMINAL-LIKE DOMAIN-CONTAINING PROTEIN"/>
    <property type="match status" value="1"/>
</dbReference>
<dbReference type="Proteomes" id="UP000230233">
    <property type="component" value="Chromosome II"/>
</dbReference>
<evidence type="ECO:0000313" key="4">
    <source>
        <dbReference type="EMBL" id="PIC43215.1"/>
    </source>
</evidence>
<dbReference type="Gene3D" id="2.60.40.640">
    <property type="match status" value="2"/>
</dbReference>
<dbReference type="EMBL" id="PDUG01000002">
    <property type="protein sequence ID" value="PIC43215.1"/>
    <property type="molecule type" value="Genomic_DNA"/>
</dbReference>
<dbReference type="Pfam" id="PF00339">
    <property type="entry name" value="Arrestin_N"/>
    <property type="match status" value="1"/>
</dbReference>
<feature type="region of interest" description="Disordered" evidence="2">
    <location>
        <begin position="343"/>
        <end position="381"/>
    </location>
</feature>
<dbReference type="InterPro" id="IPR014752">
    <property type="entry name" value="Arrestin-like_C"/>
</dbReference>
<accession>A0A2G5UUF7</accession>
<dbReference type="GO" id="GO:0005737">
    <property type="term" value="C:cytoplasm"/>
    <property type="evidence" value="ECO:0007669"/>
    <property type="project" value="TreeGrafter"/>
</dbReference>
<proteinExistence type="inferred from homology"/>
<feature type="domain" description="Arrestin C-terminal-like" evidence="3">
    <location>
        <begin position="169"/>
        <end position="302"/>
    </location>
</feature>
<dbReference type="InterPro" id="IPR011021">
    <property type="entry name" value="Arrestin-like_N"/>
</dbReference>
<dbReference type="PANTHER" id="PTHR11188">
    <property type="entry name" value="ARRESTIN DOMAIN CONTAINING PROTEIN"/>
    <property type="match status" value="1"/>
</dbReference>
<keyword evidence="5" id="KW-1185">Reference proteome</keyword>
<dbReference type="InterPro" id="IPR050357">
    <property type="entry name" value="Arrestin_domain-protein"/>
</dbReference>
<protein>
    <recommendedName>
        <fullName evidence="3">Arrestin C-terminal-like domain-containing protein</fullName>
    </recommendedName>
</protein>